<evidence type="ECO:0000313" key="2">
    <source>
        <dbReference type="Proteomes" id="UP000271162"/>
    </source>
</evidence>
<dbReference type="WBParaSite" id="NBR_0002011001-mRNA-1">
    <property type="protein sequence ID" value="NBR_0002011001-mRNA-1"/>
    <property type="gene ID" value="NBR_0002011001"/>
</dbReference>
<gene>
    <name evidence="1" type="ORF">NBR_LOCUS20111</name>
</gene>
<name>A0A0N4YS88_NIPBR</name>
<reference evidence="1 2" key="2">
    <citation type="submission" date="2018-11" db="EMBL/GenBank/DDBJ databases">
        <authorList>
            <consortium name="Pathogen Informatics"/>
        </authorList>
    </citation>
    <scope>NUCLEOTIDE SEQUENCE [LARGE SCALE GENOMIC DNA]</scope>
</reference>
<sequence>MKRAPCFHTCITDIKKLCLAKAFFPYYQTPYWSEDLTDILDVPAVIGAIGQATPLYSITLTTRHLAQARQAGNAVVVRKNFEDKKRVAEGFQDFLRAQFLAGRQGIDKPWKPCFTACEDNTFTCWPMQTAAAANQRLFYFGFKETTANQRLCLKWTEQYVEYAPCFRPCPCNTPSMTAPFKPYRDMCQSDNGDFEPCTARRVSRKIHIREHDDRLALPPRADLSGVTTPLMLIVAAGIGCESYVKSFIKKAKHKITIEFALQYKFEGEHCDVVILTVPDAPQR</sequence>
<accession>A0A0N4YS88</accession>
<dbReference type="Proteomes" id="UP000271162">
    <property type="component" value="Unassembled WGS sequence"/>
</dbReference>
<protein>
    <submittedName>
        <fullName evidence="1 3">Uncharacterized protein</fullName>
    </submittedName>
</protein>
<evidence type="ECO:0000313" key="1">
    <source>
        <dbReference type="EMBL" id="VDL83847.1"/>
    </source>
</evidence>
<organism evidence="3">
    <name type="scientific">Nippostrongylus brasiliensis</name>
    <name type="common">Rat hookworm</name>
    <dbReference type="NCBI Taxonomy" id="27835"/>
    <lineage>
        <taxon>Eukaryota</taxon>
        <taxon>Metazoa</taxon>
        <taxon>Ecdysozoa</taxon>
        <taxon>Nematoda</taxon>
        <taxon>Chromadorea</taxon>
        <taxon>Rhabditida</taxon>
        <taxon>Rhabditina</taxon>
        <taxon>Rhabditomorpha</taxon>
        <taxon>Strongyloidea</taxon>
        <taxon>Heligmosomidae</taxon>
        <taxon>Nippostrongylus</taxon>
    </lineage>
</organism>
<dbReference type="STRING" id="27835.A0A0N4YS88"/>
<dbReference type="EMBL" id="UYSL01024804">
    <property type="protein sequence ID" value="VDL83847.1"/>
    <property type="molecule type" value="Genomic_DNA"/>
</dbReference>
<dbReference type="AlphaFoldDB" id="A0A0N4YS88"/>
<keyword evidence="2" id="KW-1185">Reference proteome</keyword>
<reference evidence="3" key="1">
    <citation type="submission" date="2017-02" db="UniProtKB">
        <authorList>
            <consortium name="WormBaseParasite"/>
        </authorList>
    </citation>
    <scope>IDENTIFICATION</scope>
</reference>
<proteinExistence type="predicted"/>
<evidence type="ECO:0000313" key="3">
    <source>
        <dbReference type="WBParaSite" id="NBR_0002011001-mRNA-1"/>
    </source>
</evidence>